<dbReference type="EMBL" id="CP040916">
    <property type="protein sequence ID" value="QDQ09411.1"/>
    <property type="molecule type" value="Genomic_DNA"/>
</dbReference>
<protein>
    <submittedName>
        <fullName evidence="1">Uncharacterized protein</fullName>
    </submittedName>
</protein>
<evidence type="ECO:0000313" key="2">
    <source>
        <dbReference type="Proteomes" id="UP000316806"/>
    </source>
</evidence>
<sequence>MDPTLMAGLKAVSLLKSVYDAARLQEQLATIQRTLRQLGDQIDEVLAIDVNAAFRHLTVASEATSGGVRQTELMLARGSFERMTLRPTKDAALPRSLGLTDEEVAAIGHAGNYSYFLLNDESRLALREAYRCTERFPALGVQLFPVEMFSKDYREAGKSMSARATRRSRAHVAHEDAVIKHKSKRAGYYREMAWKVPLAGAVFVGGLAAGVFAPSLAAQAGVRAAGILAGTGDHGITDIPDRPKLDLGTAALDPAEEVELMRQASSESAAHLRELTMQP</sequence>
<dbReference type="RefSeq" id="WP_144000989.1">
    <property type="nucleotide sequence ID" value="NZ_CP040916.1"/>
</dbReference>
<dbReference type="AlphaFoldDB" id="A0A516R176"/>
<dbReference type="Proteomes" id="UP000316806">
    <property type="component" value="Chromosome"/>
</dbReference>
<gene>
    <name evidence="1" type="ORF">FH965_01535</name>
</gene>
<reference evidence="1 2" key="1">
    <citation type="journal article" date="2019" name="J. Ind. Microbiol. Biotechnol.">
        <title>The complete genomic sequence of Streptomyces spectabilis NRRL-2792 and identification of secondary metabolite biosynthetic gene clusters.</title>
        <authorList>
            <person name="Sinha A."/>
            <person name="Phillips-Salemka S."/>
            <person name="Niraula T.A."/>
            <person name="Short K.A."/>
            <person name="Niraula N.P."/>
        </authorList>
    </citation>
    <scope>NUCLEOTIDE SEQUENCE [LARGE SCALE GENOMIC DNA]</scope>
    <source>
        <strain evidence="1 2">NRRL 2792</strain>
    </source>
</reference>
<name>A0A516R176_STRST</name>
<proteinExistence type="predicted"/>
<organism evidence="1 2">
    <name type="scientific">Streptomyces spectabilis</name>
    <dbReference type="NCBI Taxonomy" id="68270"/>
    <lineage>
        <taxon>Bacteria</taxon>
        <taxon>Bacillati</taxon>
        <taxon>Actinomycetota</taxon>
        <taxon>Actinomycetes</taxon>
        <taxon>Kitasatosporales</taxon>
        <taxon>Streptomycetaceae</taxon>
        <taxon>Streptomyces</taxon>
    </lineage>
</organism>
<evidence type="ECO:0000313" key="1">
    <source>
        <dbReference type="EMBL" id="QDQ09411.1"/>
    </source>
</evidence>
<accession>A0A516R176</accession>